<feature type="compositionally biased region" description="Polar residues" evidence="1">
    <location>
        <begin position="1"/>
        <end position="10"/>
    </location>
</feature>
<dbReference type="Proteomes" id="UP000250123">
    <property type="component" value="Chromosome SHEWBE"/>
</dbReference>
<evidence type="ECO:0000313" key="2">
    <source>
        <dbReference type="EMBL" id="SQH75823.1"/>
    </source>
</evidence>
<evidence type="ECO:0000256" key="1">
    <source>
        <dbReference type="SAM" id="MobiDB-lite"/>
    </source>
</evidence>
<feature type="region of interest" description="Disordered" evidence="1">
    <location>
        <begin position="1"/>
        <end position="27"/>
    </location>
</feature>
<evidence type="ECO:0000313" key="3">
    <source>
        <dbReference type="Proteomes" id="UP000250123"/>
    </source>
</evidence>
<accession>A0A330M354</accession>
<sequence>MKPQCKTLSLSGKPENTYASGSVRDNS</sequence>
<dbReference type="AlphaFoldDB" id="A0A330M354"/>
<dbReference type="EMBL" id="LS483452">
    <property type="protein sequence ID" value="SQH75823.1"/>
    <property type="molecule type" value="Genomic_DNA"/>
</dbReference>
<name>A0A330M354_9GAMM</name>
<proteinExistence type="predicted"/>
<reference evidence="3" key="1">
    <citation type="submission" date="2018-06" db="EMBL/GenBank/DDBJ databases">
        <authorList>
            <person name="Cea G.-C."/>
            <person name="William W."/>
        </authorList>
    </citation>
    <scope>NUCLEOTIDE SEQUENCE [LARGE SCALE GENOMIC DNA]</scope>
    <source>
        <strain evidence="3">DB21MT-2</strain>
    </source>
</reference>
<dbReference type="KEGG" id="sbk:SHEWBE_1857"/>
<feature type="compositionally biased region" description="Polar residues" evidence="1">
    <location>
        <begin position="17"/>
        <end position="27"/>
    </location>
</feature>
<organism evidence="2 3">
    <name type="scientific">Shewanella benthica</name>
    <dbReference type="NCBI Taxonomy" id="43661"/>
    <lineage>
        <taxon>Bacteria</taxon>
        <taxon>Pseudomonadati</taxon>
        <taxon>Pseudomonadota</taxon>
        <taxon>Gammaproteobacteria</taxon>
        <taxon>Alteromonadales</taxon>
        <taxon>Shewanellaceae</taxon>
        <taxon>Shewanella</taxon>
    </lineage>
</organism>
<protein>
    <submittedName>
        <fullName evidence="2">Uncharacterized protein</fullName>
    </submittedName>
</protein>
<gene>
    <name evidence="2" type="ORF">SHEWBE_1857</name>
</gene>